<dbReference type="EMBL" id="JAIWQS010000005">
    <property type="protein sequence ID" value="KAJ8763348.1"/>
    <property type="molecule type" value="Genomic_DNA"/>
</dbReference>
<comment type="caution">
    <text evidence="2">The sequence shown here is derived from an EMBL/GenBank/DDBJ whole genome shotgun (WGS) entry which is preliminary data.</text>
</comment>
<gene>
    <name evidence="2" type="ORF">K2173_002231</name>
</gene>
<dbReference type="Proteomes" id="UP001159364">
    <property type="component" value="Linkage Group LG05"/>
</dbReference>
<dbReference type="AlphaFoldDB" id="A0AAV8T9K8"/>
<feature type="compositionally biased region" description="Pro residues" evidence="1">
    <location>
        <begin position="56"/>
        <end position="65"/>
    </location>
</feature>
<sequence>MASTTHTSKKSKTQLFHRPAHPLRRPLLGASGRHSSPAGTTSSLPGMDLPSGPSFSPGPDPPLPPLLVSSMAQTHQPSPSLAPPITPPSLLGSRPFGPTFQLAGPLGPPDPTPFSGHVALSLPTHEVLVSPDSTFSLTSALLSGEEAGAHTVPPGPMDTSPLAPDPAADTQGAGDGPGSTDSTMEDSTPFPAPLSSPALPGPVVPGQPGTC</sequence>
<proteinExistence type="predicted"/>
<evidence type="ECO:0000313" key="2">
    <source>
        <dbReference type="EMBL" id="KAJ8763348.1"/>
    </source>
</evidence>
<accession>A0AAV8T9K8</accession>
<name>A0AAV8T9K8_9ROSI</name>
<reference evidence="2 3" key="1">
    <citation type="submission" date="2021-09" db="EMBL/GenBank/DDBJ databases">
        <title>Genomic insights and catalytic innovation underlie evolution of tropane alkaloids biosynthesis.</title>
        <authorList>
            <person name="Wang Y.-J."/>
            <person name="Tian T."/>
            <person name="Huang J.-P."/>
            <person name="Huang S.-X."/>
        </authorList>
    </citation>
    <scope>NUCLEOTIDE SEQUENCE [LARGE SCALE GENOMIC DNA]</scope>
    <source>
        <strain evidence="2">KIB-2018</strain>
        <tissue evidence="2">Leaf</tissue>
    </source>
</reference>
<feature type="region of interest" description="Disordered" evidence="1">
    <location>
        <begin position="146"/>
        <end position="211"/>
    </location>
</feature>
<protein>
    <submittedName>
        <fullName evidence="2">Uncharacterized protein</fullName>
    </submittedName>
</protein>
<evidence type="ECO:0000313" key="3">
    <source>
        <dbReference type="Proteomes" id="UP001159364"/>
    </source>
</evidence>
<evidence type="ECO:0000256" key="1">
    <source>
        <dbReference type="SAM" id="MobiDB-lite"/>
    </source>
</evidence>
<keyword evidence="3" id="KW-1185">Reference proteome</keyword>
<organism evidence="2 3">
    <name type="scientific">Erythroxylum novogranatense</name>
    <dbReference type="NCBI Taxonomy" id="1862640"/>
    <lineage>
        <taxon>Eukaryota</taxon>
        <taxon>Viridiplantae</taxon>
        <taxon>Streptophyta</taxon>
        <taxon>Embryophyta</taxon>
        <taxon>Tracheophyta</taxon>
        <taxon>Spermatophyta</taxon>
        <taxon>Magnoliopsida</taxon>
        <taxon>eudicotyledons</taxon>
        <taxon>Gunneridae</taxon>
        <taxon>Pentapetalae</taxon>
        <taxon>rosids</taxon>
        <taxon>fabids</taxon>
        <taxon>Malpighiales</taxon>
        <taxon>Erythroxylaceae</taxon>
        <taxon>Erythroxylum</taxon>
    </lineage>
</organism>
<feature type="region of interest" description="Disordered" evidence="1">
    <location>
        <begin position="1"/>
        <end position="118"/>
    </location>
</feature>
<feature type="compositionally biased region" description="Polar residues" evidence="1">
    <location>
        <begin position="33"/>
        <end position="44"/>
    </location>
</feature>
<feature type="compositionally biased region" description="Pro residues" evidence="1">
    <location>
        <begin position="190"/>
        <end position="205"/>
    </location>
</feature>